<proteinExistence type="predicted"/>
<feature type="compositionally biased region" description="Low complexity" evidence="1">
    <location>
        <begin position="341"/>
        <end position="351"/>
    </location>
</feature>
<dbReference type="InterPro" id="IPR032710">
    <property type="entry name" value="NTF2-like_dom_sf"/>
</dbReference>
<dbReference type="EMBL" id="CADCTB010000080">
    <property type="protein sequence ID" value="CAA9231372.1"/>
    <property type="molecule type" value="Genomic_DNA"/>
</dbReference>
<gene>
    <name evidence="3" type="ORF">AVDCRST_MAG10-1183</name>
</gene>
<dbReference type="AlphaFoldDB" id="A0A6J4HS78"/>
<reference evidence="3" key="1">
    <citation type="submission" date="2020-02" db="EMBL/GenBank/DDBJ databases">
        <authorList>
            <person name="Meier V. D."/>
        </authorList>
    </citation>
    <scope>NUCLEOTIDE SEQUENCE</scope>
    <source>
        <strain evidence="3">AVDCRST_MAG10</strain>
    </source>
</reference>
<feature type="region of interest" description="Disordered" evidence="1">
    <location>
        <begin position="137"/>
        <end position="215"/>
    </location>
</feature>
<name>A0A6J4HS78_9ACTN</name>
<accession>A0A6J4HS78</accession>
<organism evidence="3">
    <name type="scientific">uncultured Acidimicrobiales bacterium</name>
    <dbReference type="NCBI Taxonomy" id="310071"/>
    <lineage>
        <taxon>Bacteria</taxon>
        <taxon>Bacillati</taxon>
        <taxon>Actinomycetota</taxon>
        <taxon>Acidimicrobiia</taxon>
        <taxon>Acidimicrobiales</taxon>
        <taxon>environmental samples</taxon>
    </lineage>
</organism>
<feature type="region of interest" description="Disordered" evidence="1">
    <location>
        <begin position="313"/>
        <end position="362"/>
    </location>
</feature>
<sequence length="362" mass="38551">MALLKRKRIGMNDAMEVVTRFVNACNRHDADGVGACLHPDFDSIQPMYPSRNFRGADQVRRNWQAIFDAEPGFRLTVLRSASTDDTVWLELHGAGRDAEVAGIFIMGIVGDRIRWARIYSALVEPVAAGVGEASDPAAGLPEVDSHATGGGEEVIAPVLDMERSGRRRRRRRGSSDAAVEEVSETPETSEAAEGVSETPEGLPEDETVEPVAAADTDTDIVAAAETEITGVAETDTDVVTEPETAVQEVQVLDVLDVDDVREDELVVVVEPEQPSAAPADGGLGTEAVPVVVWDDAPPEAEVAAEAEPEIVAVAVVSEPETTSEPVPTDEPPTPAPEEDQGPAAEADAPEAPKWRFGKRSRP</sequence>
<dbReference type="Gene3D" id="3.10.450.50">
    <property type="match status" value="1"/>
</dbReference>
<evidence type="ECO:0000259" key="2">
    <source>
        <dbReference type="Pfam" id="PF12680"/>
    </source>
</evidence>
<dbReference type="SUPFAM" id="SSF54427">
    <property type="entry name" value="NTF2-like"/>
    <property type="match status" value="1"/>
</dbReference>
<feature type="compositionally biased region" description="Low complexity" evidence="1">
    <location>
        <begin position="313"/>
        <end position="326"/>
    </location>
</feature>
<dbReference type="Pfam" id="PF12680">
    <property type="entry name" value="SnoaL_2"/>
    <property type="match status" value="1"/>
</dbReference>
<protein>
    <recommendedName>
        <fullName evidence="2">SnoaL-like domain-containing protein</fullName>
    </recommendedName>
</protein>
<dbReference type="InterPro" id="IPR037401">
    <property type="entry name" value="SnoaL-like"/>
</dbReference>
<evidence type="ECO:0000313" key="3">
    <source>
        <dbReference type="EMBL" id="CAA9231372.1"/>
    </source>
</evidence>
<feature type="domain" description="SnoaL-like" evidence="2">
    <location>
        <begin position="18"/>
        <end position="113"/>
    </location>
</feature>
<evidence type="ECO:0000256" key="1">
    <source>
        <dbReference type="SAM" id="MobiDB-lite"/>
    </source>
</evidence>